<feature type="transmembrane region" description="Helical" evidence="1">
    <location>
        <begin position="39"/>
        <end position="57"/>
    </location>
</feature>
<evidence type="ECO:0000313" key="2">
    <source>
        <dbReference type="EMBL" id="CAE6723947.1"/>
    </source>
</evidence>
<accession>A0ABM8QYT3</accession>
<evidence type="ECO:0000256" key="1">
    <source>
        <dbReference type="SAM" id="Phobius"/>
    </source>
</evidence>
<keyword evidence="3" id="KW-1185">Reference proteome</keyword>
<evidence type="ECO:0000313" key="3">
    <source>
        <dbReference type="Proteomes" id="UP000675880"/>
    </source>
</evidence>
<sequence length="96" mass="11048">MFVWSKRLVTGLLAGFVLLIGLFLIQGEAESVSGLKIHTTRWMAVNYIGLLVWVFIWMFDQARVRGKNVLLWLVPFALAPLPTLMLFVLFLQRKVK</sequence>
<reference evidence="2 3" key="1">
    <citation type="submission" date="2021-02" db="EMBL/GenBank/DDBJ databases">
        <authorList>
            <person name="Han P."/>
        </authorList>
    </citation>
    <scope>NUCLEOTIDE SEQUENCE [LARGE SCALE GENOMIC DNA]</scope>
    <source>
        <strain evidence="2">Candidatus Nitrospira sp. ZN2</strain>
    </source>
</reference>
<feature type="transmembrane region" description="Helical" evidence="1">
    <location>
        <begin position="69"/>
        <end position="91"/>
    </location>
</feature>
<dbReference type="Proteomes" id="UP000675880">
    <property type="component" value="Unassembled WGS sequence"/>
</dbReference>
<name>A0ABM8QYT3_9BACT</name>
<organism evidence="2 3">
    <name type="scientific">Nitrospira defluvii</name>
    <dbReference type="NCBI Taxonomy" id="330214"/>
    <lineage>
        <taxon>Bacteria</taxon>
        <taxon>Pseudomonadati</taxon>
        <taxon>Nitrospirota</taxon>
        <taxon>Nitrospiria</taxon>
        <taxon>Nitrospirales</taxon>
        <taxon>Nitrospiraceae</taxon>
        <taxon>Nitrospira</taxon>
    </lineage>
</organism>
<keyword evidence="1" id="KW-0812">Transmembrane</keyword>
<gene>
    <name evidence="2" type="ORF">NSPZN2_100004</name>
</gene>
<dbReference type="RefSeq" id="WP_213041395.1">
    <property type="nucleotide sequence ID" value="NZ_CAJNBJ010000002.1"/>
</dbReference>
<comment type="caution">
    <text evidence="2">The sequence shown here is derived from an EMBL/GenBank/DDBJ whole genome shotgun (WGS) entry which is preliminary data.</text>
</comment>
<keyword evidence="1" id="KW-1133">Transmembrane helix</keyword>
<proteinExistence type="predicted"/>
<keyword evidence="1" id="KW-0472">Membrane</keyword>
<protein>
    <submittedName>
        <fullName evidence="2">Uncharacterized protein</fullName>
    </submittedName>
</protein>
<dbReference type="EMBL" id="CAJNBJ010000002">
    <property type="protein sequence ID" value="CAE6723947.1"/>
    <property type="molecule type" value="Genomic_DNA"/>
</dbReference>